<dbReference type="Proteomes" id="UP001150603">
    <property type="component" value="Unassembled WGS sequence"/>
</dbReference>
<sequence>MKLNLVSILPLFAAAVSAGTCGTQTCGPDTPCCVKGFCNRNAQYCMPFDCEPANSHASTSCWPAIDCADSSVDFGQPGAFANIADYTTNDPGVAKFVSKFEPSNAKVTNGQMELALVKQGEKGFGATVISTRAIQYGTVAAVVKSGCTSGGVVSSMIIRNDQVGDEIDFEFVGGDIATVQSNYYWHNELDYTKMVKSQVVSDTTQNFHTYKIDWTPDKIVWSVDDNAFRTVERKYTWDAATNSFKFPDSKAYVSFSIWDGGSGAEGTRAWAGGYVDWAKQPTFNMAVKSVTIGCYKANATAKA</sequence>
<evidence type="ECO:0000313" key="1">
    <source>
        <dbReference type="EMBL" id="KAJ1930060.1"/>
    </source>
</evidence>
<keyword evidence="1" id="KW-0378">Hydrolase</keyword>
<reference evidence="1" key="1">
    <citation type="submission" date="2022-07" db="EMBL/GenBank/DDBJ databases">
        <title>Phylogenomic reconstructions and comparative analyses of Kickxellomycotina fungi.</title>
        <authorList>
            <person name="Reynolds N.K."/>
            <person name="Stajich J.E."/>
            <person name="Barry K."/>
            <person name="Grigoriev I.V."/>
            <person name="Crous P."/>
            <person name="Smith M.E."/>
        </authorList>
    </citation>
    <scope>NUCLEOTIDE SEQUENCE</scope>
    <source>
        <strain evidence="1">NRRL 5244</strain>
    </source>
</reference>
<proteinExistence type="predicted"/>
<dbReference type="EMBL" id="JANBPW010006440">
    <property type="protein sequence ID" value="KAJ1930060.1"/>
    <property type="molecule type" value="Genomic_DNA"/>
</dbReference>
<comment type="caution">
    <text evidence="1">The sequence shown here is derived from an EMBL/GenBank/DDBJ whole genome shotgun (WGS) entry which is preliminary data.</text>
</comment>
<evidence type="ECO:0000313" key="2">
    <source>
        <dbReference type="Proteomes" id="UP001150603"/>
    </source>
</evidence>
<keyword evidence="2" id="KW-1185">Reference proteome</keyword>
<gene>
    <name evidence="1" type="primary">UTR2_4</name>
    <name evidence="1" type="ORF">FBU59_006991</name>
</gene>
<protein>
    <submittedName>
        <fullName evidence="1">Glycosidase CRH2</fullName>
    </submittedName>
</protein>
<name>A0ACC1IYA7_9FUNG</name>
<keyword evidence="1" id="KW-0326">Glycosidase</keyword>
<organism evidence="1 2">
    <name type="scientific">Linderina macrospora</name>
    <dbReference type="NCBI Taxonomy" id="4868"/>
    <lineage>
        <taxon>Eukaryota</taxon>
        <taxon>Fungi</taxon>
        <taxon>Fungi incertae sedis</taxon>
        <taxon>Zoopagomycota</taxon>
        <taxon>Kickxellomycotina</taxon>
        <taxon>Kickxellomycetes</taxon>
        <taxon>Kickxellales</taxon>
        <taxon>Kickxellaceae</taxon>
        <taxon>Linderina</taxon>
    </lineage>
</organism>
<accession>A0ACC1IYA7</accession>